<dbReference type="InterPro" id="IPR000873">
    <property type="entry name" value="AMP-dep_synth/lig_dom"/>
</dbReference>
<dbReference type="PANTHER" id="PTHR43201">
    <property type="entry name" value="ACYL-COA SYNTHETASE"/>
    <property type="match status" value="1"/>
</dbReference>
<keyword evidence="4" id="KW-0472">Membrane</keyword>
<evidence type="ECO:0000256" key="4">
    <source>
        <dbReference type="SAM" id="Phobius"/>
    </source>
</evidence>
<proteinExistence type="predicted"/>
<dbReference type="SMART" id="SM00823">
    <property type="entry name" value="PKS_PP"/>
    <property type="match status" value="1"/>
</dbReference>
<evidence type="ECO:0000256" key="3">
    <source>
        <dbReference type="SAM" id="MobiDB-lite"/>
    </source>
</evidence>
<organism evidence="6 7">
    <name type="scientific">Sodiomyces alkalinus (strain CBS 110278 / VKM F-3762 / F11)</name>
    <name type="common">Alkaliphilic filamentous fungus</name>
    <dbReference type="NCBI Taxonomy" id="1314773"/>
    <lineage>
        <taxon>Eukaryota</taxon>
        <taxon>Fungi</taxon>
        <taxon>Dikarya</taxon>
        <taxon>Ascomycota</taxon>
        <taxon>Pezizomycotina</taxon>
        <taxon>Sordariomycetes</taxon>
        <taxon>Hypocreomycetidae</taxon>
        <taxon>Glomerellales</taxon>
        <taxon>Plectosphaerellaceae</taxon>
        <taxon>Sodiomyces</taxon>
    </lineage>
</organism>
<keyword evidence="2" id="KW-0597">Phosphoprotein</keyword>
<feature type="domain" description="Carrier" evidence="5">
    <location>
        <begin position="1021"/>
        <end position="1098"/>
    </location>
</feature>
<dbReference type="OrthoDB" id="3633556at2759"/>
<gene>
    <name evidence="6" type="ORF">SODALDRAFT_375125</name>
</gene>
<dbReference type="EMBL" id="ML119051">
    <property type="protein sequence ID" value="ROT42876.1"/>
    <property type="molecule type" value="Genomic_DNA"/>
</dbReference>
<dbReference type="PROSITE" id="PS50075">
    <property type="entry name" value="CARRIER"/>
    <property type="match status" value="1"/>
</dbReference>
<dbReference type="PROSITE" id="PS00012">
    <property type="entry name" value="PHOSPHOPANTETHEINE"/>
    <property type="match status" value="1"/>
</dbReference>
<dbReference type="InterPro" id="IPR036736">
    <property type="entry name" value="ACP-like_sf"/>
</dbReference>
<dbReference type="Gene3D" id="3.40.50.12780">
    <property type="entry name" value="N-terminal domain of ligase-like"/>
    <property type="match status" value="1"/>
</dbReference>
<keyword evidence="7" id="KW-1185">Reference proteome</keyword>
<dbReference type="SUPFAM" id="SSF51161">
    <property type="entry name" value="Trimeric LpxA-like enzymes"/>
    <property type="match status" value="3"/>
</dbReference>
<dbReference type="GeneID" id="39583211"/>
<keyword evidence="1" id="KW-0596">Phosphopantetheine</keyword>
<feature type="transmembrane region" description="Helical" evidence="4">
    <location>
        <begin position="1172"/>
        <end position="1198"/>
    </location>
</feature>
<feature type="compositionally biased region" description="Polar residues" evidence="3">
    <location>
        <begin position="91"/>
        <end position="101"/>
    </location>
</feature>
<keyword evidence="4" id="KW-1133">Transmembrane helix</keyword>
<protein>
    <recommendedName>
        <fullName evidence="5">Carrier domain-containing protein</fullName>
    </recommendedName>
</protein>
<keyword evidence="4" id="KW-0812">Transmembrane</keyword>
<dbReference type="Gene3D" id="1.10.1200.10">
    <property type="entry name" value="ACP-like"/>
    <property type="match status" value="1"/>
</dbReference>
<dbReference type="STRING" id="1314773.A0A3N2Q830"/>
<dbReference type="InterPro" id="IPR045851">
    <property type="entry name" value="AMP-bd_C_sf"/>
</dbReference>
<dbReference type="Gene3D" id="3.30.300.30">
    <property type="match status" value="1"/>
</dbReference>
<evidence type="ECO:0000313" key="6">
    <source>
        <dbReference type="EMBL" id="ROT42876.1"/>
    </source>
</evidence>
<feature type="transmembrane region" description="Helical" evidence="4">
    <location>
        <begin position="1352"/>
        <end position="1383"/>
    </location>
</feature>
<feature type="transmembrane region" description="Helical" evidence="4">
    <location>
        <begin position="1408"/>
        <end position="1430"/>
    </location>
</feature>
<dbReference type="GO" id="GO:0006631">
    <property type="term" value="P:fatty acid metabolic process"/>
    <property type="evidence" value="ECO:0007669"/>
    <property type="project" value="TreeGrafter"/>
</dbReference>
<dbReference type="Gene3D" id="2.160.10.10">
    <property type="entry name" value="Hexapeptide repeat proteins"/>
    <property type="match status" value="2"/>
</dbReference>
<name>A0A3N2Q830_SODAK</name>
<accession>A0A3N2Q830</accession>
<feature type="region of interest" description="Disordered" evidence="3">
    <location>
        <begin position="78"/>
        <end position="101"/>
    </location>
</feature>
<dbReference type="PANTHER" id="PTHR43201:SF10">
    <property type="entry name" value="CARRIER DOMAIN-CONTAINING PROTEIN"/>
    <property type="match status" value="1"/>
</dbReference>
<dbReference type="InterPro" id="IPR011004">
    <property type="entry name" value="Trimer_LpxA-like_sf"/>
</dbReference>
<dbReference type="InterPro" id="IPR042099">
    <property type="entry name" value="ANL_N_sf"/>
</dbReference>
<evidence type="ECO:0000313" key="7">
    <source>
        <dbReference type="Proteomes" id="UP000272025"/>
    </source>
</evidence>
<reference evidence="6 7" key="1">
    <citation type="journal article" date="2018" name="Mol. Ecol.">
        <title>The obligate alkalophilic soda-lake fungus Sodiomyces alkalinus has shifted to a protein diet.</title>
        <authorList>
            <person name="Grum-Grzhimaylo A.A."/>
            <person name="Falkoski D.L."/>
            <person name="van den Heuvel J."/>
            <person name="Valero-Jimenez C.A."/>
            <person name="Min B."/>
            <person name="Choi I.G."/>
            <person name="Lipzen A."/>
            <person name="Daum C.G."/>
            <person name="Aanen D.K."/>
            <person name="Tsang A."/>
            <person name="Henrissat B."/>
            <person name="Bilanenko E.N."/>
            <person name="de Vries R.P."/>
            <person name="van Kan J.A.L."/>
            <person name="Grigoriev I.V."/>
            <person name="Debets A.J.M."/>
        </authorList>
    </citation>
    <scope>NUCLEOTIDE SEQUENCE [LARGE SCALE GENOMIC DNA]</scope>
    <source>
        <strain evidence="6 7">F11</strain>
    </source>
</reference>
<dbReference type="InterPro" id="IPR009081">
    <property type="entry name" value="PP-bd_ACP"/>
</dbReference>
<evidence type="ECO:0000259" key="5">
    <source>
        <dbReference type="PROSITE" id="PS50075"/>
    </source>
</evidence>
<dbReference type="Proteomes" id="UP000272025">
    <property type="component" value="Unassembled WGS sequence"/>
</dbReference>
<dbReference type="SMART" id="SM01294">
    <property type="entry name" value="PKS_PP_betabranch"/>
    <property type="match status" value="1"/>
</dbReference>
<feature type="transmembrane region" description="Helical" evidence="4">
    <location>
        <begin position="1678"/>
        <end position="1701"/>
    </location>
</feature>
<dbReference type="SUPFAM" id="SSF56801">
    <property type="entry name" value="Acetyl-CoA synthetase-like"/>
    <property type="match status" value="1"/>
</dbReference>
<dbReference type="RefSeq" id="XP_028470682.1">
    <property type="nucleotide sequence ID" value="XM_028614733.1"/>
</dbReference>
<evidence type="ECO:0000256" key="2">
    <source>
        <dbReference type="ARBA" id="ARBA00022553"/>
    </source>
</evidence>
<dbReference type="GO" id="GO:0031177">
    <property type="term" value="F:phosphopantetheine binding"/>
    <property type="evidence" value="ECO:0007669"/>
    <property type="project" value="InterPro"/>
</dbReference>
<sequence length="1958" mass="217385">MFLLIAGSRSSEKFDCAAAAVRSDPIDRFWTDCPRLTPLANHRWSWQTGEDVSDSVLVLVDTIPARIKMSEAAPSQVETKRACGSGARGPNTITRQQGVSTRPSNECLDMDNLSWLSAYAASMFRVSLLSDLSMNYGAALPRRDRTQPHSWDLEVFHLCRLLSPLNSRYLILNLIFAKNHGLAMFRLSLTCNHSDAADSHTIRTSFIARCLRTAHWPPFDLAVIDNSCYERNTRLEYATRTQYPWMFLLADHIIHLTMQNNDIYENTHERVELAKEMLKLYKLPPSDVKHSEKFQTWARTSRVERACLLSSIPSLPEPSTRPLHLLSLLLDLPGPWPLLPLIQCYNRLSRNLPQEKHSPAFERLVRGTEEAVKRSYTSLGQLIICSEDDMDRPALRSTRPNDFISHRNLSNLVTSFVLPLELQPAAAPKPIVAIALPNSPLKAALTIAVATYYKAVPIDPTARPDEFQADIIQVGAHYVLTSAEEFERLQLADYYKTQQDTASLLLVEADGASDSIVLRGTDGHTFSLTTGWQPTPNQADDVAIIHLKGGIWGARELTPFSLHTLISQAVEAVHDWQLTPDDTCLGMTGIHSLGGLVWNALAPVVSGGSSICCPSFDANLFWDMIEEIQIQPTWYQASPSAHHVILEKGLFRTKSLPRKKIRLACVTEGDVAPSLERRLRATFQCVVLPGHDAERPIPSPPTSLFGDKCDDLKLDGPTPCQVDTPVLSKPTITTMPESDHSPYNKDGFINASHLDYLGDEGYLYVMGRGKGFINRGSQLISPFEIEKAIMSAATSTTSLISGRVADALAFSVAHDVLNEVPAVILVPSSSPDRPRVDIKTLHGALRHCLAQSKWPALIVYTNDLPRRNGKVLRIKLEERLALPVLTDKTPYLARHWEATCPPADAGLSTSIPASQCGIDKTAIISTMRSVVPGGFQACIRANQQDGYVEAFVAPKTFGTPPLTPDWVKHIRRLMFQSIHNYMVPNNVHLLSEPFPEDPLGTVDEDRLQEMMDRLHDAQKSSLTLSTEERIINAFAQVLSWDPGKIDAGTDFFSLGGDSVKANELLTALRADFNIHLPAGLVFNHGTVKAISTYIDATLPSSPDGSRSDPLPQGGCTETRSSTNKLLMAAQLLPLVVFYPMRRAFQWTVFLSFLSYTRFWPTNNIVYGRFFNLVLAITLAYIVVQIITPFLGIAAKWLIIGRYRPGLYPMWGSYHTRWWMVQKITTLCGSGFFNATDRLKTLYCRLMGAKVGRNVRLVGASLGEWDLLDIGDGVTLGTGSVCRPFAAEANTSMYLATIVVGENVAVGIGSVIAPGSVIPPNVCIGPNSSSWELRDADESNRDLLPSRAPGQHWALWFFLTLPILAIGWLFALIPWFCGLAGLIIEKPLYSKVPLRDILVWFPTSPTVGFHYLALVLRSLFSPVFLLVFTACAKKVLDLLLGELRPGPSQGRRNIDTWRMALMKTLLPESRLREATELFGQHHEVTSIALRMLGARIGQRVYWPSMGPSIGDYHLLDIGNDVVLGPQIRFITSDGSGSERICIRDGAMVDDRVCLLPGVEIGEKTMMGTATLARRGGVYPEGTYIGSRGGDCVSWLTGWQTAKKGKPLFPSHGQQMSNTDTLVAKKVLQHMNSSDTLVDVKRPSKQSTVDSNFDDIVPDQGHPRRDSPFDKAFYDKKAPYYVFGQTTIFLYSAFMSVFTAFYWNVPVICSIKLVGRIVHDHIQATETVFHDNAYFVLALYVLSTISMCILTTMQAILTVAVVIGAKWALLGRTVPGNYDWDKSPYCQRRQLFLIIERLIHRCYRMKGIPGLLTGTHWLVLYYRALGATIGDDCALFANGKPSFMFTEPDLIMLGDRVAMDDVNLRAHRDIRGKFDLERVEVGDRCVLRTGSSMLSGATMKSDSCLLEHTLIMGGDVVEKSWTMQGWPAERFSGNRVSLVDDLKPEVEGSRSNSDATLVSH</sequence>
<dbReference type="InterPro" id="IPR020806">
    <property type="entry name" value="PKS_PP-bd"/>
</dbReference>
<dbReference type="InterPro" id="IPR006162">
    <property type="entry name" value="Ppantetheine_attach_site"/>
</dbReference>
<dbReference type="Pfam" id="PF00550">
    <property type="entry name" value="PP-binding"/>
    <property type="match status" value="1"/>
</dbReference>
<evidence type="ECO:0000256" key="1">
    <source>
        <dbReference type="ARBA" id="ARBA00022450"/>
    </source>
</evidence>
<feature type="transmembrane region" description="Helical" evidence="4">
    <location>
        <begin position="1735"/>
        <end position="1761"/>
    </location>
</feature>
<dbReference type="Pfam" id="PF00501">
    <property type="entry name" value="AMP-binding"/>
    <property type="match status" value="1"/>
</dbReference>
<dbReference type="SUPFAM" id="SSF47336">
    <property type="entry name" value="ACP-like"/>
    <property type="match status" value="1"/>
</dbReference>
<dbReference type="GO" id="GO:0031956">
    <property type="term" value="F:medium-chain fatty acid-CoA ligase activity"/>
    <property type="evidence" value="ECO:0007669"/>
    <property type="project" value="TreeGrafter"/>
</dbReference>